<evidence type="ECO:0000313" key="3">
    <source>
        <dbReference type="Proteomes" id="UP000198935"/>
    </source>
</evidence>
<dbReference type="NCBIfam" id="NF041644">
    <property type="entry name" value="CBO0543_fam"/>
    <property type="match status" value="1"/>
</dbReference>
<dbReference type="Proteomes" id="UP000198935">
    <property type="component" value="Unassembled WGS sequence"/>
</dbReference>
<proteinExistence type="predicted"/>
<feature type="transmembrane region" description="Helical" evidence="1">
    <location>
        <begin position="146"/>
        <end position="168"/>
    </location>
</feature>
<protein>
    <submittedName>
        <fullName evidence="2">Uncharacterized protein</fullName>
    </submittedName>
</protein>
<keyword evidence="1" id="KW-1133">Transmembrane helix</keyword>
<dbReference type="EMBL" id="FNPI01000001">
    <property type="protein sequence ID" value="SDY22561.1"/>
    <property type="molecule type" value="Genomic_DNA"/>
</dbReference>
<evidence type="ECO:0000313" key="2">
    <source>
        <dbReference type="EMBL" id="SDY22561.1"/>
    </source>
</evidence>
<feature type="transmembrane region" description="Helical" evidence="1">
    <location>
        <begin position="121"/>
        <end position="140"/>
    </location>
</feature>
<feature type="transmembrane region" description="Helical" evidence="1">
    <location>
        <begin position="58"/>
        <end position="76"/>
    </location>
</feature>
<gene>
    <name evidence="2" type="ORF">SAMN05421736_101714</name>
</gene>
<dbReference type="InterPro" id="IPR048147">
    <property type="entry name" value="CBO0543-like"/>
</dbReference>
<keyword evidence="1" id="KW-0812">Transmembrane</keyword>
<feature type="transmembrane region" description="Helical" evidence="1">
    <location>
        <begin position="27"/>
        <end position="46"/>
    </location>
</feature>
<keyword evidence="1" id="KW-0472">Membrane</keyword>
<dbReference type="AlphaFoldDB" id="A0A1H3I4H8"/>
<organism evidence="2 3">
    <name type="scientific">Evansella caseinilytica</name>
    <dbReference type="NCBI Taxonomy" id="1503961"/>
    <lineage>
        <taxon>Bacteria</taxon>
        <taxon>Bacillati</taxon>
        <taxon>Bacillota</taxon>
        <taxon>Bacilli</taxon>
        <taxon>Bacillales</taxon>
        <taxon>Bacillaceae</taxon>
        <taxon>Evansella</taxon>
    </lineage>
</organism>
<keyword evidence="3" id="KW-1185">Reference proteome</keyword>
<name>A0A1H3I4H8_9BACI</name>
<accession>A0A1H3I4H8</accession>
<evidence type="ECO:0000256" key="1">
    <source>
        <dbReference type="SAM" id="Phobius"/>
    </source>
</evidence>
<reference evidence="3" key="1">
    <citation type="submission" date="2016-10" db="EMBL/GenBank/DDBJ databases">
        <authorList>
            <person name="Varghese N."/>
            <person name="Submissions S."/>
        </authorList>
    </citation>
    <scope>NUCLEOTIDE SEQUENCE [LARGE SCALE GENOMIC DNA]</scope>
    <source>
        <strain evidence="3">SP</strain>
    </source>
</reference>
<feature type="transmembrane region" description="Helical" evidence="1">
    <location>
        <begin position="180"/>
        <end position="197"/>
    </location>
</feature>
<sequence length="222" mass="26593">MAVVTGATIVQQPLWMGLWGWTHSERLFMMALFSVLFGNFLFYFGWRIYMYNKTERKILKVLIIIGLILTPLSFIGKNFKNWMIVFLLNSYANIFSAPVLQKKGYLRYPTRLLPKYYQSSIIYDYCLCSLMTLWLCRTTANDTWKGWKKLVLKIISFIIPQVIFESWLERNTKLVSYKKGWTWLHSFITMFTLKFSIRNLIYLLDKWSGKDEKQLKQEKYLM</sequence>